<feature type="compositionally biased region" description="Basic and acidic residues" evidence="1">
    <location>
        <begin position="11"/>
        <end position="20"/>
    </location>
</feature>
<comment type="caution">
    <text evidence="2">The sequence shown here is derived from an EMBL/GenBank/DDBJ whole genome shotgun (WGS) entry which is preliminary data.</text>
</comment>
<dbReference type="Pfam" id="PF10098">
    <property type="entry name" value="DUF2336"/>
    <property type="match status" value="1"/>
</dbReference>
<evidence type="ECO:0000313" key="2">
    <source>
        <dbReference type="EMBL" id="MDQ0347222.1"/>
    </source>
</evidence>
<accession>A0ABU0DFM3</accession>
<gene>
    <name evidence="2" type="ORF">J2S76_001646</name>
</gene>
<feature type="region of interest" description="Disordered" evidence="1">
    <location>
        <begin position="336"/>
        <end position="372"/>
    </location>
</feature>
<dbReference type="RefSeq" id="WP_307059323.1">
    <property type="nucleotide sequence ID" value="NZ_JAUSUH010000003.1"/>
</dbReference>
<feature type="compositionally biased region" description="Low complexity" evidence="1">
    <location>
        <begin position="354"/>
        <end position="364"/>
    </location>
</feature>
<dbReference type="Proteomes" id="UP001238467">
    <property type="component" value="Unassembled WGS sequence"/>
</dbReference>
<sequence>MPSLSGSGPNDPHDTARRSYQDTRPAMLRLLVHEFLRQPVLGEAAEARFITLAVRLIEGVDPAVAARHVRELAAHPALPRVLARHLAAGPMALAGPILRLSPVLDENDLTELAEQAGPAHLAAMAARREVTPALAKRLAELTHRRSAGPAPEAFVAEALAAEVLAAESAAAQPPAAASVAVRPADLPAAPAEASPPAGTDFFLAGPEERASLIARLVTLPPLPLSERPAPPPVSFIDALLDAAKAKGTGELAALMERALGVTPENAARIIADDTGQSLAVVARALGLSFAILSRVLFRLHPVAGRSAGEMARLAEMFDELPLASAQHLVASWRGSRRPLRERAEDAPSMRSFNAPYAAPAVPAASEGRQRKS</sequence>
<dbReference type="EMBL" id="JAUSUH010000003">
    <property type="protein sequence ID" value="MDQ0347222.1"/>
    <property type="molecule type" value="Genomic_DNA"/>
</dbReference>
<reference evidence="2 3" key="1">
    <citation type="submission" date="2023-07" db="EMBL/GenBank/DDBJ databases">
        <title>Genomic Encyclopedia of Type Strains, Phase IV (KMG-IV): sequencing the most valuable type-strain genomes for metagenomic binning, comparative biology and taxonomic classification.</title>
        <authorList>
            <person name="Goeker M."/>
        </authorList>
    </citation>
    <scope>NUCLEOTIDE SEQUENCE [LARGE SCALE GENOMIC DNA]</scope>
    <source>
        <strain evidence="2 3">DSM 1277</strain>
    </source>
</reference>
<name>A0ABU0DFM3_9HYPH</name>
<dbReference type="InterPro" id="IPR019285">
    <property type="entry name" value="DUF2336"/>
</dbReference>
<feature type="region of interest" description="Disordered" evidence="1">
    <location>
        <begin position="1"/>
        <end position="20"/>
    </location>
</feature>
<protein>
    <submittedName>
        <fullName evidence="2">Uncharacterized protein (DUF2336 family)</fullName>
    </submittedName>
</protein>
<keyword evidence="3" id="KW-1185">Reference proteome</keyword>
<feature type="compositionally biased region" description="Basic and acidic residues" evidence="1">
    <location>
        <begin position="338"/>
        <end position="347"/>
    </location>
</feature>
<organism evidence="2 3">
    <name type="scientific">Ancylobacter vacuolatus</name>
    <dbReference type="NCBI Taxonomy" id="223389"/>
    <lineage>
        <taxon>Bacteria</taxon>
        <taxon>Pseudomonadati</taxon>
        <taxon>Pseudomonadota</taxon>
        <taxon>Alphaproteobacteria</taxon>
        <taxon>Hyphomicrobiales</taxon>
        <taxon>Xanthobacteraceae</taxon>
        <taxon>Ancylobacter</taxon>
    </lineage>
</organism>
<proteinExistence type="predicted"/>
<evidence type="ECO:0000313" key="3">
    <source>
        <dbReference type="Proteomes" id="UP001238467"/>
    </source>
</evidence>
<evidence type="ECO:0000256" key="1">
    <source>
        <dbReference type="SAM" id="MobiDB-lite"/>
    </source>
</evidence>